<gene>
    <name evidence="1" type="ORF">HEB94_005898</name>
</gene>
<dbReference type="Proteomes" id="UP000638648">
    <property type="component" value="Unassembled WGS sequence"/>
</dbReference>
<evidence type="ECO:0000313" key="2">
    <source>
        <dbReference type="Proteomes" id="UP000638648"/>
    </source>
</evidence>
<organism evidence="1 2">
    <name type="scientific">Actinopolymorpha pittospori</name>
    <dbReference type="NCBI Taxonomy" id="648752"/>
    <lineage>
        <taxon>Bacteria</taxon>
        <taxon>Bacillati</taxon>
        <taxon>Actinomycetota</taxon>
        <taxon>Actinomycetes</taxon>
        <taxon>Propionibacteriales</taxon>
        <taxon>Actinopolymorphaceae</taxon>
        <taxon>Actinopolymorpha</taxon>
    </lineage>
</organism>
<dbReference type="RefSeq" id="WP_192752703.1">
    <property type="nucleotide sequence ID" value="NZ_BAABJL010000273.1"/>
</dbReference>
<proteinExistence type="predicted"/>
<reference evidence="1" key="1">
    <citation type="submission" date="2020-10" db="EMBL/GenBank/DDBJ databases">
        <title>Sequencing the genomes of 1000 actinobacteria strains.</title>
        <authorList>
            <person name="Klenk H.-P."/>
        </authorList>
    </citation>
    <scope>NUCLEOTIDE SEQUENCE</scope>
    <source>
        <strain evidence="1">DSM 45354</strain>
    </source>
</reference>
<dbReference type="EMBL" id="JADBEM010000001">
    <property type="protein sequence ID" value="MBE1609050.1"/>
    <property type="molecule type" value="Genomic_DNA"/>
</dbReference>
<evidence type="ECO:0008006" key="3">
    <source>
        <dbReference type="Google" id="ProtNLM"/>
    </source>
</evidence>
<sequence length="148" mass="16753">MNQSTAERVLSRLGSLVGEWQLEAIGPDGQSWPGEARATIEWHDSGAHIVQRSQADVPEAPDSISIIGCDGAAGTYYQLYSDDRGVCRVYEMSITESEWKLWRKGEDMAQRFTATFEDGGDTIRGRWEIAEAQESFRTDFDLIYRRIK</sequence>
<accession>A0A927MY33</accession>
<dbReference type="AlphaFoldDB" id="A0A927MY33"/>
<keyword evidence="2" id="KW-1185">Reference proteome</keyword>
<evidence type="ECO:0000313" key="1">
    <source>
        <dbReference type="EMBL" id="MBE1609050.1"/>
    </source>
</evidence>
<name>A0A927MY33_9ACTN</name>
<protein>
    <recommendedName>
        <fullName evidence="3">DUF1579 domain-containing protein</fullName>
    </recommendedName>
</protein>
<comment type="caution">
    <text evidence="1">The sequence shown here is derived from an EMBL/GenBank/DDBJ whole genome shotgun (WGS) entry which is preliminary data.</text>
</comment>